<dbReference type="EC" id="2.7.7.2" evidence="15"/>
<dbReference type="GO" id="GO:0006747">
    <property type="term" value="P:FAD biosynthetic process"/>
    <property type="evidence" value="ECO:0007669"/>
    <property type="project" value="UniProtKB-UniRule"/>
</dbReference>
<evidence type="ECO:0000256" key="4">
    <source>
        <dbReference type="ARBA" id="ARBA00022630"/>
    </source>
</evidence>
<dbReference type="SMART" id="SM00904">
    <property type="entry name" value="Flavokinase"/>
    <property type="match status" value="1"/>
</dbReference>
<dbReference type="EMBL" id="FQTW01000006">
    <property type="protein sequence ID" value="SHE80832.1"/>
    <property type="molecule type" value="Genomic_DNA"/>
</dbReference>
<comment type="pathway">
    <text evidence="2 15">Cofactor biosynthesis; FAD biosynthesis; FAD from FMN: step 1/1.</text>
</comment>
<dbReference type="InterPro" id="IPR015864">
    <property type="entry name" value="FAD_synthase"/>
</dbReference>
<keyword evidence="8 15" id="KW-0547">Nucleotide-binding</keyword>
<organism evidence="17 18">
    <name type="scientific">Psychroflexus salarius</name>
    <dbReference type="NCBI Taxonomy" id="1155689"/>
    <lineage>
        <taxon>Bacteria</taxon>
        <taxon>Pseudomonadati</taxon>
        <taxon>Bacteroidota</taxon>
        <taxon>Flavobacteriia</taxon>
        <taxon>Flavobacteriales</taxon>
        <taxon>Flavobacteriaceae</taxon>
        <taxon>Psychroflexus</taxon>
    </lineage>
</organism>
<dbReference type="CDD" id="cd02064">
    <property type="entry name" value="FAD_synthetase_N"/>
    <property type="match status" value="1"/>
</dbReference>
<dbReference type="NCBIfam" id="NF004160">
    <property type="entry name" value="PRK05627.1-3"/>
    <property type="match status" value="1"/>
</dbReference>
<evidence type="ECO:0000256" key="8">
    <source>
        <dbReference type="ARBA" id="ARBA00022741"/>
    </source>
</evidence>
<dbReference type="EC" id="2.7.1.26" evidence="15"/>
<evidence type="ECO:0000256" key="15">
    <source>
        <dbReference type="PIRNR" id="PIRNR004491"/>
    </source>
</evidence>
<dbReference type="GO" id="GO:0009398">
    <property type="term" value="P:FMN biosynthetic process"/>
    <property type="evidence" value="ECO:0007669"/>
    <property type="project" value="UniProtKB-UniRule"/>
</dbReference>
<keyword evidence="11 15" id="KW-0067">ATP-binding</keyword>
<dbReference type="Gene3D" id="3.40.50.620">
    <property type="entry name" value="HUPs"/>
    <property type="match status" value="1"/>
</dbReference>
<reference evidence="17 18" key="1">
    <citation type="submission" date="2016-11" db="EMBL/GenBank/DDBJ databases">
        <authorList>
            <person name="Jaros S."/>
            <person name="Januszkiewicz K."/>
            <person name="Wedrychowicz H."/>
        </authorList>
    </citation>
    <scope>NUCLEOTIDE SEQUENCE [LARGE SCALE GENOMIC DNA]</scope>
    <source>
        <strain evidence="17 18">DSM 25661</strain>
    </source>
</reference>
<evidence type="ECO:0000313" key="17">
    <source>
        <dbReference type="EMBL" id="SHE80832.1"/>
    </source>
</evidence>
<proteinExistence type="inferred from homology"/>
<sequence>MNIYHNIKDFNCKDKTAITIGTFDGVHVGHRKILKRLVNSAKKEGLQSVLLTFFPHPRMVLQHNAELKLINTLDEKISILKETGLDHLIIHPFTLEFSRLSAQSYVEDILVKQLNAKHIIIGYDHRFGRNRTADINDLKAFGKDFEFTVEEISKQDIEKVAVSSTKIRTALTEGDLERANKYLTQPFMLSGKVVRGKGIGKNLGFATANLKIQENYKLIPKSGVYVVKTIIGEQIVYGMMNIGTNPTFNEAKQSIEAHFFDFNQDLYGQNLTIMLLKRLRSEEKFNDVRDLISAMQNDQVMALDYISKFPDA</sequence>
<name>A0A1M4WIN2_9FLAO</name>
<feature type="domain" description="Riboflavin kinase" evidence="16">
    <location>
        <begin position="182"/>
        <end position="307"/>
    </location>
</feature>
<gene>
    <name evidence="17" type="ORF">SAMN05444278_10612</name>
</gene>
<dbReference type="Proteomes" id="UP000184462">
    <property type="component" value="Unassembled WGS sequence"/>
</dbReference>
<dbReference type="SUPFAM" id="SSF82114">
    <property type="entry name" value="Riboflavin kinase-like"/>
    <property type="match status" value="1"/>
</dbReference>
<keyword evidence="12" id="KW-0511">Multifunctional enzyme</keyword>
<keyword evidence="4 15" id="KW-0285">Flavoprotein</keyword>
<accession>A0A1M4WIN2</accession>
<evidence type="ECO:0000256" key="11">
    <source>
        <dbReference type="ARBA" id="ARBA00022840"/>
    </source>
</evidence>
<keyword evidence="10 15" id="KW-0274">FAD</keyword>
<dbReference type="PIRSF" id="PIRSF004491">
    <property type="entry name" value="FAD_Synth"/>
    <property type="match status" value="1"/>
</dbReference>
<evidence type="ECO:0000256" key="10">
    <source>
        <dbReference type="ARBA" id="ARBA00022827"/>
    </source>
</evidence>
<dbReference type="InterPro" id="IPR015865">
    <property type="entry name" value="Riboflavin_kinase_bac/euk"/>
</dbReference>
<keyword evidence="5 15" id="KW-0288">FMN</keyword>
<evidence type="ECO:0000256" key="13">
    <source>
        <dbReference type="ARBA" id="ARBA00047880"/>
    </source>
</evidence>
<keyword evidence="6 15" id="KW-0808">Transferase</keyword>
<evidence type="ECO:0000256" key="2">
    <source>
        <dbReference type="ARBA" id="ARBA00004726"/>
    </source>
</evidence>
<dbReference type="NCBIfam" id="NF004162">
    <property type="entry name" value="PRK05627.1-5"/>
    <property type="match status" value="1"/>
</dbReference>
<evidence type="ECO:0000256" key="6">
    <source>
        <dbReference type="ARBA" id="ARBA00022679"/>
    </source>
</evidence>
<dbReference type="UniPathway" id="UPA00276">
    <property type="reaction ID" value="UER00406"/>
</dbReference>
<dbReference type="Gene3D" id="2.40.30.30">
    <property type="entry name" value="Riboflavin kinase-like"/>
    <property type="match status" value="1"/>
</dbReference>
<dbReference type="NCBIfam" id="TIGR00083">
    <property type="entry name" value="ribF"/>
    <property type="match status" value="1"/>
</dbReference>
<dbReference type="GO" id="GO:0003919">
    <property type="term" value="F:FMN adenylyltransferase activity"/>
    <property type="evidence" value="ECO:0007669"/>
    <property type="project" value="UniProtKB-UniRule"/>
</dbReference>
<dbReference type="InterPro" id="IPR014729">
    <property type="entry name" value="Rossmann-like_a/b/a_fold"/>
</dbReference>
<dbReference type="InterPro" id="IPR002606">
    <property type="entry name" value="Riboflavin_kinase_bac"/>
</dbReference>
<evidence type="ECO:0000256" key="12">
    <source>
        <dbReference type="ARBA" id="ARBA00023268"/>
    </source>
</evidence>
<evidence type="ECO:0000256" key="14">
    <source>
        <dbReference type="ARBA" id="ARBA00049494"/>
    </source>
</evidence>
<evidence type="ECO:0000256" key="3">
    <source>
        <dbReference type="ARBA" id="ARBA00005201"/>
    </source>
</evidence>
<dbReference type="OrthoDB" id="9803667at2"/>
<evidence type="ECO:0000256" key="7">
    <source>
        <dbReference type="ARBA" id="ARBA00022695"/>
    </source>
</evidence>
<dbReference type="PANTHER" id="PTHR22749:SF6">
    <property type="entry name" value="RIBOFLAVIN KINASE"/>
    <property type="match status" value="1"/>
</dbReference>
<evidence type="ECO:0000256" key="1">
    <source>
        <dbReference type="ARBA" id="ARBA00002121"/>
    </source>
</evidence>
<dbReference type="GO" id="GO:0008531">
    <property type="term" value="F:riboflavin kinase activity"/>
    <property type="evidence" value="ECO:0007669"/>
    <property type="project" value="UniProtKB-UniRule"/>
</dbReference>
<evidence type="ECO:0000313" key="18">
    <source>
        <dbReference type="Proteomes" id="UP000184462"/>
    </source>
</evidence>
<protein>
    <recommendedName>
        <fullName evidence="15">Riboflavin biosynthesis protein</fullName>
    </recommendedName>
    <domain>
        <recommendedName>
            <fullName evidence="15">Riboflavin kinase</fullName>
            <ecNumber evidence="15">2.7.1.26</ecNumber>
        </recommendedName>
        <alternativeName>
            <fullName evidence="15">Flavokinase</fullName>
        </alternativeName>
    </domain>
    <domain>
        <recommendedName>
            <fullName evidence="15">FMN adenylyltransferase</fullName>
            <ecNumber evidence="15">2.7.7.2</ecNumber>
        </recommendedName>
        <alternativeName>
            <fullName evidence="15">FAD pyrophosphorylase</fullName>
        </alternativeName>
        <alternativeName>
            <fullName evidence="15">FAD synthase</fullName>
        </alternativeName>
    </domain>
</protein>
<keyword evidence="18" id="KW-1185">Reference proteome</keyword>
<keyword evidence="7 15" id="KW-0548">Nucleotidyltransferase</keyword>
<comment type="catalytic activity">
    <reaction evidence="14 15">
        <text>FMN + ATP + H(+) = FAD + diphosphate</text>
        <dbReference type="Rhea" id="RHEA:17237"/>
        <dbReference type="ChEBI" id="CHEBI:15378"/>
        <dbReference type="ChEBI" id="CHEBI:30616"/>
        <dbReference type="ChEBI" id="CHEBI:33019"/>
        <dbReference type="ChEBI" id="CHEBI:57692"/>
        <dbReference type="ChEBI" id="CHEBI:58210"/>
        <dbReference type="EC" id="2.7.7.2"/>
    </reaction>
</comment>
<dbReference type="UniPathway" id="UPA00277">
    <property type="reaction ID" value="UER00407"/>
</dbReference>
<dbReference type="GO" id="GO:0009231">
    <property type="term" value="P:riboflavin biosynthetic process"/>
    <property type="evidence" value="ECO:0007669"/>
    <property type="project" value="InterPro"/>
</dbReference>
<comment type="catalytic activity">
    <reaction evidence="13 15">
        <text>riboflavin + ATP = FMN + ADP + H(+)</text>
        <dbReference type="Rhea" id="RHEA:14357"/>
        <dbReference type="ChEBI" id="CHEBI:15378"/>
        <dbReference type="ChEBI" id="CHEBI:30616"/>
        <dbReference type="ChEBI" id="CHEBI:57986"/>
        <dbReference type="ChEBI" id="CHEBI:58210"/>
        <dbReference type="ChEBI" id="CHEBI:456216"/>
        <dbReference type="EC" id="2.7.1.26"/>
    </reaction>
</comment>
<dbReference type="Pfam" id="PF06574">
    <property type="entry name" value="FAD_syn"/>
    <property type="match status" value="1"/>
</dbReference>
<dbReference type="InterPro" id="IPR023468">
    <property type="entry name" value="Riboflavin_kinase"/>
</dbReference>
<comment type="similarity">
    <text evidence="15">Belongs to the ribF family.</text>
</comment>
<dbReference type="STRING" id="1155689.SAMN05444278_10612"/>
<evidence type="ECO:0000256" key="5">
    <source>
        <dbReference type="ARBA" id="ARBA00022643"/>
    </source>
</evidence>
<dbReference type="FunFam" id="3.40.50.620:FF:000021">
    <property type="entry name" value="Riboflavin biosynthesis protein"/>
    <property type="match status" value="1"/>
</dbReference>
<keyword evidence="9 15" id="KW-0418">Kinase</keyword>
<dbReference type="RefSeq" id="WP_073193133.1">
    <property type="nucleotide sequence ID" value="NZ_FQTW01000006.1"/>
</dbReference>
<dbReference type="AlphaFoldDB" id="A0A1M4WIN2"/>
<dbReference type="PANTHER" id="PTHR22749">
    <property type="entry name" value="RIBOFLAVIN KINASE/FMN ADENYLYLTRANSFERASE"/>
    <property type="match status" value="1"/>
</dbReference>
<dbReference type="GO" id="GO:0005524">
    <property type="term" value="F:ATP binding"/>
    <property type="evidence" value="ECO:0007669"/>
    <property type="project" value="UniProtKB-UniRule"/>
</dbReference>
<dbReference type="SUPFAM" id="SSF52374">
    <property type="entry name" value="Nucleotidylyl transferase"/>
    <property type="match status" value="1"/>
</dbReference>
<comment type="pathway">
    <text evidence="3 15">Cofactor biosynthesis; FMN biosynthesis; FMN from riboflavin (ATP route): step 1/1.</text>
</comment>
<evidence type="ECO:0000256" key="9">
    <source>
        <dbReference type="ARBA" id="ARBA00022777"/>
    </source>
</evidence>
<dbReference type="Pfam" id="PF01687">
    <property type="entry name" value="Flavokinase"/>
    <property type="match status" value="1"/>
</dbReference>
<evidence type="ECO:0000259" key="16">
    <source>
        <dbReference type="SMART" id="SM00904"/>
    </source>
</evidence>
<dbReference type="InterPro" id="IPR023465">
    <property type="entry name" value="Riboflavin_kinase_dom_sf"/>
</dbReference>
<comment type="function">
    <text evidence="1">Catalyzes the phosphorylation of riboflavin to FMN followed by the adenylation of FMN to FAD.</text>
</comment>